<dbReference type="CDD" id="cd02968">
    <property type="entry name" value="SCO"/>
    <property type="match status" value="1"/>
</dbReference>
<dbReference type="STRING" id="568899.SAMN05192534_11836"/>
<keyword evidence="5" id="KW-0732">Signal</keyword>
<dbReference type="AlphaFoldDB" id="A0A1G8H3U0"/>
<dbReference type="SUPFAM" id="SSF52833">
    <property type="entry name" value="Thioredoxin-like"/>
    <property type="match status" value="1"/>
</dbReference>
<dbReference type="PANTHER" id="PTHR12151">
    <property type="entry name" value="ELECTRON TRANSPORT PROTIN SCO1/SENC FAMILY MEMBER"/>
    <property type="match status" value="1"/>
</dbReference>
<protein>
    <submittedName>
        <fullName evidence="7">Protein SCO1/2</fullName>
    </submittedName>
</protein>
<dbReference type="Gene3D" id="3.40.30.10">
    <property type="entry name" value="Glutaredoxin"/>
    <property type="match status" value="1"/>
</dbReference>
<dbReference type="PROSITE" id="PS51257">
    <property type="entry name" value="PROKAR_LIPOPROTEIN"/>
    <property type="match status" value="1"/>
</dbReference>
<evidence type="ECO:0000256" key="3">
    <source>
        <dbReference type="PIRSR" id="PIRSR603782-1"/>
    </source>
</evidence>
<feature type="binding site" evidence="3">
    <location>
        <position position="75"/>
    </location>
    <ligand>
        <name>Cu cation</name>
        <dbReference type="ChEBI" id="CHEBI:23378"/>
    </ligand>
</feature>
<proteinExistence type="inferred from homology"/>
<evidence type="ECO:0000256" key="5">
    <source>
        <dbReference type="SAM" id="SignalP"/>
    </source>
</evidence>
<dbReference type="RefSeq" id="WP_091274848.1">
    <property type="nucleotide sequence ID" value="NZ_FNDK01000018.1"/>
</dbReference>
<feature type="chain" id="PRO_5039406420" evidence="5">
    <location>
        <begin position="24"/>
        <end position="204"/>
    </location>
</feature>
<reference evidence="7 8" key="1">
    <citation type="submission" date="2016-10" db="EMBL/GenBank/DDBJ databases">
        <authorList>
            <person name="de Groot N.N."/>
        </authorList>
    </citation>
    <scope>NUCLEOTIDE SEQUENCE [LARGE SCALE GENOMIC DNA]</scope>
    <source>
        <strain evidence="7 8">DSM 21632</strain>
    </source>
</reference>
<feature type="binding site" evidence="3">
    <location>
        <position position="79"/>
    </location>
    <ligand>
        <name>Cu cation</name>
        <dbReference type="ChEBI" id="CHEBI:23378"/>
    </ligand>
</feature>
<feature type="binding site" evidence="3">
    <location>
        <position position="165"/>
    </location>
    <ligand>
        <name>Cu cation</name>
        <dbReference type="ChEBI" id="CHEBI:23378"/>
    </ligand>
</feature>
<dbReference type="EMBL" id="FNDK01000018">
    <property type="protein sequence ID" value="SDI01170.1"/>
    <property type="molecule type" value="Genomic_DNA"/>
</dbReference>
<dbReference type="InterPro" id="IPR036249">
    <property type="entry name" value="Thioredoxin-like_sf"/>
</dbReference>
<accession>A0A1G8H3U0</accession>
<dbReference type="Proteomes" id="UP000199163">
    <property type="component" value="Unassembled WGS sequence"/>
</dbReference>
<feature type="signal peptide" evidence="5">
    <location>
        <begin position="1"/>
        <end position="23"/>
    </location>
</feature>
<evidence type="ECO:0000313" key="7">
    <source>
        <dbReference type="EMBL" id="SDI01170.1"/>
    </source>
</evidence>
<organism evidence="7 8">
    <name type="scientific">Alteribacillus persepolensis</name>
    <dbReference type="NCBI Taxonomy" id="568899"/>
    <lineage>
        <taxon>Bacteria</taxon>
        <taxon>Bacillati</taxon>
        <taxon>Bacillota</taxon>
        <taxon>Bacilli</taxon>
        <taxon>Bacillales</taxon>
        <taxon>Bacillaceae</taxon>
        <taxon>Alteribacillus</taxon>
    </lineage>
</organism>
<dbReference type="OrthoDB" id="9811998at2"/>
<comment type="similarity">
    <text evidence="1">Belongs to the SCO1/2 family.</text>
</comment>
<dbReference type="InterPro" id="IPR003782">
    <property type="entry name" value="SCO1/SenC"/>
</dbReference>
<dbReference type="Pfam" id="PF02630">
    <property type="entry name" value="SCO1-SenC"/>
    <property type="match status" value="1"/>
</dbReference>
<dbReference type="GO" id="GO:0046872">
    <property type="term" value="F:metal ion binding"/>
    <property type="evidence" value="ECO:0007669"/>
    <property type="project" value="UniProtKB-KW"/>
</dbReference>
<dbReference type="InterPro" id="IPR013766">
    <property type="entry name" value="Thioredoxin_domain"/>
</dbReference>
<evidence type="ECO:0000256" key="2">
    <source>
        <dbReference type="ARBA" id="ARBA00023008"/>
    </source>
</evidence>
<keyword evidence="8" id="KW-1185">Reference proteome</keyword>
<keyword evidence="3" id="KW-0479">Metal-binding</keyword>
<dbReference type="PANTHER" id="PTHR12151:SF25">
    <property type="entry name" value="LINALOOL DEHYDRATASE_ISOMERASE DOMAIN-CONTAINING PROTEIN"/>
    <property type="match status" value="1"/>
</dbReference>
<feature type="disulfide bond" description="Redox-active" evidence="4">
    <location>
        <begin position="75"/>
        <end position="79"/>
    </location>
</feature>
<name>A0A1G8H3U0_9BACI</name>
<dbReference type="PROSITE" id="PS51352">
    <property type="entry name" value="THIOREDOXIN_2"/>
    <property type="match status" value="1"/>
</dbReference>
<feature type="domain" description="Thioredoxin" evidence="6">
    <location>
        <begin position="37"/>
        <end position="201"/>
    </location>
</feature>
<evidence type="ECO:0000313" key="8">
    <source>
        <dbReference type="Proteomes" id="UP000199163"/>
    </source>
</evidence>
<gene>
    <name evidence="7" type="ORF">SAMN05192534_11836</name>
</gene>
<sequence length="204" mass="23003">MRKYNSMFVVAAVCLLLSGCAWLYETGQSAENGTDLTDAKLQVPSFSFTNQDEEVVTKEDLQGQYWLADMIFTRCPDVCGLMTPNMVNVQEEINKEDLNVQFVSFSVDPEFDTPDRLKNYGENYGADFDNWHFLTGYSDEEIQTLSQEAFSSPVEKVPEQNNVIHSTKFFLIDPDGNVIRSYDGLENDIAPLAEDMKQLASSSS</sequence>
<keyword evidence="4" id="KW-1015">Disulfide bond</keyword>
<keyword evidence="2 3" id="KW-0186">Copper</keyword>
<evidence type="ECO:0000256" key="4">
    <source>
        <dbReference type="PIRSR" id="PIRSR603782-2"/>
    </source>
</evidence>
<evidence type="ECO:0000259" key="6">
    <source>
        <dbReference type="PROSITE" id="PS51352"/>
    </source>
</evidence>
<evidence type="ECO:0000256" key="1">
    <source>
        <dbReference type="ARBA" id="ARBA00010996"/>
    </source>
</evidence>